<evidence type="ECO:0000256" key="1">
    <source>
        <dbReference type="SAM" id="MobiDB-lite"/>
    </source>
</evidence>
<dbReference type="Proteomes" id="UP001177023">
    <property type="component" value="Unassembled WGS sequence"/>
</dbReference>
<feature type="non-terminal residue" evidence="4">
    <location>
        <position position="263"/>
    </location>
</feature>
<keyword evidence="2" id="KW-0812">Transmembrane</keyword>
<accession>A0AA36D1R5</accession>
<feature type="chain" id="PRO_5041336771" evidence="3">
    <location>
        <begin position="19"/>
        <end position="263"/>
    </location>
</feature>
<evidence type="ECO:0000256" key="2">
    <source>
        <dbReference type="SAM" id="Phobius"/>
    </source>
</evidence>
<comment type="caution">
    <text evidence="4">The sequence shown here is derived from an EMBL/GenBank/DDBJ whole genome shotgun (WGS) entry which is preliminary data.</text>
</comment>
<evidence type="ECO:0000313" key="5">
    <source>
        <dbReference type="Proteomes" id="UP001177023"/>
    </source>
</evidence>
<evidence type="ECO:0000256" key="3">
    <source>
        <dbReference type="SAM" id="SignalP"/>
    </source>
</evidence>
<name>A0AA36D1R5_9BILA</name>
<feature type="signal peptide" evidence="3">
    <location>
        <begin position="1"/>
        <end position="18"/>
    </location>
</feature>
<organism evidence="4 5">
    <name type="scientific">Mesorhabditis spiculigera</name>
    <dbReference type="NCBI Taxonomy" id="96644"/>
    <lineage>
        <taxon>Eukaryota</taxon>
        <taxon>Metazoa</taxon>
        <taxon>Ecdysozoa</taxon>
        <taxon>Nematoda</taxon>
        <taxon>Chromadorea</taxon>
        <taxon>Rhabditida</taxon>
        <taxon>Rhabditina</taxon>
        <taxon>Rhabditomorpha</taxon>
        <taxon>Rhabditoidea</taxon>
        <taxon>Rhabditidae</taxon>
        <taxon>Mesorhabditinae</taxon>
        <taxon>Mesorhabditis</taxon>
    </lineage>
</organism>
<feature type="compositionally biased region" description="Basic and acidic residues" evidence="1">
    <location>
        <begin position="245"/>
        <end position="263"/>
    </location>
</feature>
<keyword evidence="3" id="KW-0732">Signal</keyword>
<reference evidence="4" key="1">
    <citation type="submission" date="2023-06" db="EMBL/GenBank/DDBJ databases">
        <authorList>
            <person name="Delattre M."/>
        </authorList>
    </citation>
    <scope>NUCLEOTIDE SEQUENCE</scope>
    <source>
        <strain evidence="4">AF72</strain>
    </source>
</reference>
<dbReference type="AlphaFoldDB" id="A0AA36D1R5"/>
<keyword evidence="5" id="KW-1185">Reference proteome</keyword>
<dbReference type="EMBL" id="CATQJA010002657">
    <property type="protein sequence ID" value="CAJ0579457.1"/>
    <property type="molecule type" value="Genomic_DNA"/>
</dbReference>
<feature type="region of interest" description="Disordered" evidence="1">
    <location>
        <begin position="224"/>
        <end position="263"/>
    </location>
</feature>
<gene>
    <name evidence="4" type="ORF">MSPICULIGERA_LOCUS17673</name>
</gene>
<protein>
    <submittedName>
        <fullName evidence="4">Uncharacterized protein</fullName>
    </submittedName>
</protein>
<feature type="compositionally biased region" description="Basic residues" evidence="1">
    <location>
        <begin position="228"/>
        <end position="237"/>
    </location>
</feature>
<keyword evidence="2" id="KW-1133">Transmembrane helix</keyword>
<keyword evidence="2" id="KW-0472">Membrane</keyword>
<sequence length="263" mass="30246">MWLVLFVFIAAFTEQTIALPVDESFRAVSCAQWAKNNKTGLPKDDSIADYCKKLCPPPDWSVKKEEWNGCTPVPPCTDEHQVDDGELGYCYPNCSAAISLRKDDTFELRLCIRLPSCEAVKQKDLCVHYGQPCKPGMSSKTHYCTDHRQMWVPHEMTSKETSDKIVYTIVYLSIGFWVTVAVFGLCGSHLESLARETLIQNMPEKQKAINVREDFFQKPRQRYPYAGKRLHGRRRYPYPHVRPSSSDEKGVDNYPKPDRKKED</sequence>
<feature type="transmembrane region" description="Helical" evidence="2">
    <location>
        <begin position="165"/>
        <end position="186"/>
    </location>
</feature>
<evidence type="ECO:0000313" key="4">
    <source>
        <dbReference type="EMBL" id="CAJ0579457.1"/>
    </source>
</evidence>
<proteinExistence type="predicted"/>